<keyword evidence="2" id="KW-0812">Transmembrane</keyword>
<dbReference type="PANTHER" id="PTHR34836">
    <property type="entry name" value="OS06G0188250 PROTEIN"/>
    <property type="match status" value="1"/>
</dbReference>
<keyword evidence="4" id="KW-0472">Membrane</keyword>
<comment type="caution">
    <text evidence="6">The sequence shown here is derived from an EMBL/GenBank/DDBJ whole genome shotgun (WGS) entry which is preliminary data.</text>
</comment>
<evidence type="ECO:0000256" key="3">
    <source>
        <dbReference type="ARBA" id="ARBA00022989"/>
    </source>
</evidence>
<dbReference type="FunFam" id="3.40.50.2300:FF:000188">
    <property type="entry name" value="Glutamate receptor"/>
    <property type="match status" value="1"/>
</dbReference>
<comment type="subcellular location">
    <subcellularLocation>
        <location evidence="1">Membrane</location>
    </subcellularLocation>
</comment>
<dbReference type="AlphaFoldDB" id="A0A1E5USM5"/>
<evidence type="ECO:0000256" key="4">
    <source>
        <dbReference type="ARBA" id="ARBA00023136"/>
    </source>
</evidence>
<dbReference type="PANTHER" id="PTHR34836:SF1">
    <property type="entry name" value="OS09G0428600 PROTEIN"/>
    <property type="match status" value="1"/>
</dbReference>
<feature type="domain" description="Receptor ligand binding region" evidence="5">
    <location>
        <begin position="6"/>
        <end position="258"/>
    </location>
</feature>
<gene>
    <name evidence="6" type="ORF">BAE44_0023125</name>
</gene>
<proteinExistence type="predicted"/>
<evidence type="ECO:0000313" key="7">
    <source>
        <dbReference type="Proteomes" id="UP000095767"/>
    </source>
</evidence>
<organism evidence="6 7">
    <name type="scientific">Dichanthelium oligosanthes</name>
    <dbReference type="NCBI Taxonomy" id="888268"/>
    <lineage>
        <taxon>Eukaryota</taxon>
        <taxon>Viridiplantae</taxon>
        <taxon>Streptophyta</taxon>
        <taxon>Embryophyta</taxon>
        <taxon>Tracheophyta</taxon>
        <taxon>Spermatophyta</taxon>
        <taxon>Magnoliopsida</taxon>
        <taxon>Liliopsida</taxon>
        <taxon>Poales</taxon>
        <taxon>Poaceae</taxon>
        <taxon>PACMAD clade</taxon>
        <taxon>Panicoideae</taxon>
        <taxon>Panicodae</taxon>
        <taxon>Paniceae</taxon>
        <taxon>Dichantheliinae</taxon>
        <taxon>Dichanthelium</taxon>
    </lineage>
</organism>
<protein>
    <submittedName>
        <fullName evidence="6">Glutamate receptor 2.7</fullName>
    </submittedName>
</protein>
<dbReference type="GO" id="GO:0016020">
    <property type="term" value="C:membrane"/>
    <property type="evidence" value="ECO:0007669"/>
    <property type="project" value="UniProtKB-SubCell"/>
</dbReference>
<dbReference type="Proteomes" id="UP000095767">
    <property type="component" value="Unassembled WGS sequence"/>
</dbReference>
<keyword evidence="6" id="KW-0675">Receptor</keyword>
<reference evidence="6 7" key="1">
    <citation type="submission" date="2016-09" db="EMBL/GenBank/DDBJ databases">
        <title>The draft genome of Dichanthelium oligosanthes: A C3 panicoid grass species.</title>
        <authorList>
            <person name="Studer A.J."/>
            <person name="Schnable J.C."/>
            <person name="Brutnell T.P."/>
        </authorList>
    </citation>
    <scope>NUCLEOTIDE SEQUENCE [LARGE SCALE GENOMIC DNA]</scope>
    <source>
        <strain evidence="7">cv. Kellogg 1175</strain>
        <tissue evidence="6">Leaf</tissue>
    </source>
</reference>
<keyword evidence="3" id="KW-1133">Transmembrane helix</keyword>
<dbReference type="SUPFAM" id="SSF53850">
    <property type="entry name" value="Periplasmic binding protein-like II"/>
    <property type="match status" value="1"/>
</dbReference>
<dbReference type="Pfam" id="PF01094">
    <property type="entry name" value="ANF_receptor"/>
    <property type="match status" value="1"/>
</dbReference>
<evidence type="ECO:0000256" key="1">
    <source>
        <dbReference type="ARBA" id="ARBA00004370"/>
    </source>
</evidence>
<evidence type="ECO:0000256" key="2">
    <source>
        <dbReference type="ARBA" id="ARBA00022692"/>
    </source>
</evidence>
<sequence length="352" mass="38004">MSPSDTPFLVRTCIDDFFLAAPIADILSSFAWRGAVLVHEDSCFGTGIIPALADAFLDAGAGIAGCAAVPVDASDDRLDAVLYLVMSKTTRVFVVHMFPSLARRMFRRAKKAGVMSEGYVWIATAGLGDEDRLSTEDIEAMQGVVIVRLHVQPTIQANNFAARFMARLNQENAGSLEIQDPAVPFLWAYDMAWAIATAAEVVETSSRAGPRTDRLGVSAAGETLLKAVLHTRFDGLAGKFMLVDRQLQMPAYEIVNIVADGARTSRVPKGWAVSPSGRELIIAVPVKHGFNQFVDVSEDSTNGRSRITGYCIDVFDAAMKALTSPKADAVVGDVTITSSRMVEVDYTMPFTE</sequence>
<dbReference type="InterPro" id="IPR001828">
    <property type="entry name" value="ANF_lig-bd_rcpt"/>
</dbReference>
<dbReference type="InterPro" id="IPR015683">
    <property type="entry name" value="Ionotropic_Glu_rcpt"/>
</dbReference>
<dbReference type="Gene3D" id="3.40.50.2300">
    <property type="match status" value="1"/>
</dbReference>
<dbReference type="SUPFAM" id="SSF53822">
    <property type="entry name" value="Periplasmic binding protein-like I"/>
    <property type="match status" value="1"/>
</dbReference>
<dbReference type="EMBL" id="LWDX02065239">
    <property type="protein sequence ID" value="OEL15857.1"/>
    <property type="molecule type" value="Genomic_DNA"/>
</dbReference>
<accession>A0A1E5USM5</accession>
<evidence type="ECO:0000259" key="5">
    <source>
        <dbReference type="Pfam" id="PF01094"/>
    </source>
</evidence>
<dbReference type="Gene3D" id="3.40.190.10">
    <property type="entry name" value="Periplasmic binding protein-like II"/>
    <property type="match status" value="2"/>
</dbReference>
<name>A0A1E5USM5_9POAL</name>
<dbReference type="InterPro" id="IPR028082">
    <property type="entry name" value="Peripla_BP_I"/>
</dbReference>
<keyword evidence="7" id="KW-1185">Reference proteome</keyword>
<dbReference type="STRING" id="888268.A0A1E5USM5"/>
<dbReference type="OrthoDB" id="783671at2759"/>
<evidence type="ECO:0000313" key="6">
    <source>
        <dbReference type="EMBL" id="OEL15857.1"/>
    </source>
</evidence>